<dbReference type="EMBL" id="AP027732">
    <property type="protein sequence ID" value="BDZ48139.1"/>
    <property type="molecule type" value="Genomic_DNA"/>
</dbReference>
<feature type="transmembrane region" description="Helical" evidence="1">
    <location>
        <begin position="65"/>
        <end position="86"/>
    </location>
</feature>
<keyword evidence="1" id="KW-1133">Transmembrane helix</keyword>
<feature type="transmembrane region" description="Helical" evidence="1">
    <location>
        <begin position="39"/>
        <end position="58"/>
    </location>
</feature>
<gene>
    <name evidence="2" type="ORF">GCM10025867_03800</name>
</gene>
<dbReference type="RefSeq" id="WP_286345165.1">
    <property type="nucleotide sequence ID" value="NZ_AP027732.1"/>
</dbReference>
<keyword evidence="1" id="KW-0472">Membrane</keyword>
<sequence>MAVPVRSRGVRVVRGLLVACLSVLVAAFSHVAGGGVAPGALGTTLALTFAILACIALSSRALSPVRLSISVALSQFVFHVLFSLGADLPAGAADHGSVGMLGMVMSGGHTQVLPDFGTPSGISAPAVSDARMWLGHACAALVTVALLLHGERAALTLVRLGGARLARLVVVVEALPASLGVARHGVITAVGDLRGLRPLEVLLVSRPHRGPPLGV</sequence>
<name>A0ABM8GID4_9MICO</name>
<feature type="transmembrane region" description="Helical" evidence="1">
    <location>
        <begin position="12"/>
        <end position="33"/>
    </location>
</feature>
<evidence type="ECO:0000313" key="3">
    <source>
        <dbReference type="Proteomes" id="UP001321486"/>
    </source>
</evidence>
<reference evidence="3" key="1">
    <citation type="journal article" date="2019" name="Int. J. Syst. Evol. Microbiol.">
        <title>The Global Catalogue of Microorganisms (GCM) 10K type strain sequencing project: providing services to taxonomists for standard genome sequencing and annotation.</title>
        <authorList>
            <consortium name="The Broad Institute Genomics Platform"/>
            <consortium name="The Broad Institute Genome Sequencing Center for Infectious Disease"/>
            <person name="Wu L."/>
            <person name="Ma J."/>
        </authorList>
    </citation>
    <scope>NUCLEOTIDE SEQUENCE [LARGE SCALE GENOMIC DNA]</scope>
    <source>
        <strain evidence="3">NBRC 108728</strain>
    </source>
</reference>
<keyword evidence="3" id="KW-1185">Reference proteome</keyword>
<keyword evidence="1" id="KW-0812">Transmembrane</keyword>
<proteinExistence type="predicted"/>
<organism evidence="2 3">
    <name type="scientific">Frondihabitans sucicola</name>
    <dbReference type="NCBI Taxonomy" id="1268041"/>
    <lineage>
        <taxon>Bacteria</taxon>
        <taxon>Bacillati</taxon>
        <taxon>Actinomycetota</taxon>
        <taxon>Actinomycetes</taxon>
        <taxon>Micrococcales</taxon>
        <taxon>Microbacteriaceae</taxon>
        <taxon>Frondihabitans</taxon>
    </lineage>
</organism>
<feature type="transmembrane region" description="Helical" evidence="1">
    <location>
        <begin position="133"/>
        <end position="150"/>
    </location>
</feature>
<evidence type="ECO:0000256" key="1">
    <source>
        <dbReference type="SAM" id="Phobius"/>
    </source>
</evidence>
<protein>
    <submittedName>
        <fullName evidence="2">Uncharacterized protein</fullName>
    </submittedName>
</protein>
<dbReference type="Proteomes" id="UP001321486">
    <property type="component" value="Chromosome"/>
</dbReference>
<accession>A0ABM8GID4</accession>
<evidence type="ECO:0000313" key="2">
    <source>
        <dbReference type="EMBL" id="BDZ48139.1"/>
    </source>
</evidence>